<feature type="DNA-binding region" description="H-T-H motif" evidence="2">
    <location>
        <begin position="25"/>
        <end position="44"/>
    </location>
</feature>
<evidence type="ECO:0000259" key="3">
    <source>
        <dbReference type="PROSITE" id="PS50977"/>
    </source>
</evidence>
<dbReference type="PANTHER" id="PTHR43479:SF7">
    <property type="entry name" value="TETR-FAMILY TRANSCRIPTIONAL REGULATOR"/>
    <property type="match status" value="1"/>
</dbReference>
<sequence>MITAKQTITETFIHLLAEQDFEEVSVKDIVAYAGISRSTFYLHFTDKYELMDAVRSQLNGRLLQIYAEPSDAETINLKICRHVFRYRSFYRQEFSDAGRIHELTSRFAGQLEHVFGDEDLAVFAGWGTIGYLASWVKGGFAMAPQEASDKLMKIIFADWTANLADARERSS</sequence>
<dbReference type="PROSITE" id="PS50977">
    <property type="entry name" value="HTH_TETR_2"/>
    <property type="match status" value="1"/>
</dbReference>
<dbReference type="PANTHER" id="PTHR43479">
    <property type="entry name" value="ACREF/ENVCD OPERON REPRESSOR-RELATED"/>
    <property type="match status" value="1"/>
</dbReference>
<dbReference type="Proteomes" id="UP000067683">
    <property type="component" value="Chromosome"/>
</dbReference>
<name>A0A0U2QA72_9BACL</name>
<dbReference type="STRING" id="200991.AUC31_12205"/>
<dbReference type="InterPro" id="IPR050624">
    <property type="entry name" value="HTH-type_Tx_Regulator"/>
</dbReference>
<dbReference type="AlphaFoldDB" id="A0A0U2QA72"/>
<evidence type="ECO:0000313" key="4">
    <source>
        <dbReference type="EMBL" id="ALS75910.1"/>
    </source>
</evidence>
<dbReference type="OrthoDB" id="9810250at2"/>
<dbReference type="GO" id="GO:0003677">
    <property type="term" value="F:DNA binding"/>
    <property type="evidence" value="ECO:0007669"/>
    <property type="project" value="UniProtKB-UniRule"/>
</dbReference>
<dbReference type="Pfam" id="PF00440">
    <property type="entry name" value="TetR_N"/>
    <property type="match status" value="1"/>
</dbReference>
<evidence type="ECO:0000313" key="5">
    <source>
        <dbReference type="Proteomes" id="UP000067683"/>
    </source>
</evidence>
<evidence type="ECO:0000256" key="2">
    <source>
        <dbReference type="PROSITE-ProRule" id="PRU00335"/>
    </source>
</evidence>
<accession>A0A0U2QA72</accession>
<dbReference type="SUPFAM" id="SSF46689">
    <property type="entry name" value="Homeodomain-like"/>
    <property type="match status" value="1"/>
</dbReference>
<keyword evidence="5" id="KW-1185">Reference proteome</keyword>
<feature type="domain" description="HTH tetR-type" evidence="3">
    <location>
        <begin position="2"/>
        <end position="62"/>
    </location>
</feature>
<dbReference type="InterPro" id="IPR009057">
    <property type="entry name" value="Homeodomain-like_sf"/>
</dbReference>
<evidence type="ECO:0000256" key="1">
    <source>
        <dbReference type="ARBA" id="ARBA00023125"/>
    </source>
</evidence>
<reference evidence="4" key="1">
    <citation type="submission" date="2016-01" db="EMBL/GenBank/DDBJ databases">
        <title>Complete genome of Planococcus rifietoensis type strain M8.</title>
        <authorList>
            <person name="See-Too W.S."/>
        </authorList>
    </citation>
    <scope>NUCLEOTIDE SEQUENCE [LARGE SCALE GENOMIC DNA]</scope>
    <source>
        <strain evidence="4">M8</strain>
    </source>
</reference>
<dbReference type="EMBL" id="CP013659">
    <property type="protein sequence ID" value="ALS75910.1"/>
    <property type="molecule type" value="Genomic_DNA"/>
</dbReference>
<protein>
    <recommendedName>
        <fullName evidence="3">HTH tetR-type domain-containing protein</fullName>
    </recommendedName>
</protein>
<organism evidence="4 5">
    <name type="scientific">Planococcus rifietoensis</name>
    <dbReference type="NCBI Taxonomy" id="200991"/>
    <lineage>
        <taxon>Bacteria</taxon>
        <taxon>Bacillati</taxon>
        <taxon>Bacillota</taxon>
        <taxon>Bacilli</taxon>
        <taxon>Bacillales</taxon>
        <taxon>Caryophanaceae</taxon>
        <taxon>Planococcus</taxon>
    </lineage>
</organism>
<dbReference type="Gene3D" id="1.10.357.10">
    <property type="entry name" value="Tetracycline Repressor, domain 2"/>
    <property type="match status" value="1"/>
</dbReference>
<gene>
    <name evidence="4" type="ORF">AUC31_12205</name>
</gene>
<dbReference type="KEGG" id="prt:AUC31_12205"/>
<dbReference type="RefSeq" id="WP_058382613.1">
    <property type="nucleotide sequence ID" value="NZ_CP013659.2"/>
</dbReference>
<keyword evidence="1 2" id="KW-0238">DNA-binding</keyword>
<proteinExistence type="predicted"/>
<dbReference type="InterPro" id="IPR001647">
    <property type="entry name" value="HTH_TetR"/>
</dbReference>